<accession>A0A9X7JHP0</accession>
<sequence length="123" mass="13008">GAVGRIGVAVRRWRRCLEELAEEEVRAAERGAGLDADRAAALLAAALLGGGQARAAGESLAELLGAQGALRLRDRGGHLLAECLDGVLDAERDRRTAPLEALEVTPDHQVELIAALSVLQRER</sequence>
<organism evidence="1 2">
    <name type="scientific">Streptosporangium nondiastaticum</name>
    <dbReference type="NCBI Taxonomy" id="35764"/>
    <lineage>
        <taxon>Bacteria</taxon>
        <taxon>Bacillati</taxon>
        <taxon>Actinomycetota</taxon>
        <taxon>Actinomycetes</taxon>
        <taxon>Streptosporangiales</taxon>
        <taxon>Streptosporangiaceae</taxon>
        <taxon>Streptosporangium</taxon>
    </lineage>
</organism>
<keyword evidence="1" id="KW-0067">ATP-binding</keyword>
<gene>
    <name evidence="1" type="ORF">B7P34_36155</name>
</gene>
<keyword evidence="2" id="KW-1185">Reference proteome</keyword>
<evidence type="ECO:0000313" key="2">
    <source>
        <dbReference type="Proteomes" id="UP000242427"/>
    </source>
</evidence>
<dbReference type="EMBL" id="PXWG01000347">
    <property type="protein sequence ID" value="PSJ23925.1"/>
    <property type="molecule type" value="Genomic_DNA"/>
</dbReference>
<dbReference type="RefSeq" id="WP_223268628.1">
    <property type="nucleotide sequence ID" value="NZ_PXWG01000347.1"/>
</dbReference>
<reference evidence="1 2" key="1">
    <citation type="submission" date="2018-03" db="EMBL/GenBank/DDBJ databases">
        <title>Chitinolytic properties of Streptosporangium nondiastaticum TBG75A20.</title>
        <authorList>
            <person name="Gayathri V."/>
            <person name="Shiburaj S."/>
        </authorList>
    </citation>
    <scope>NUCLEOTIDE SEQUENCE [LARGE SCALE GENOMIC DNA]</scope>
    <source>
        <strain evidence="1 2">TBG75A20</strain>
    </source>
</reference>
<name>A0A9X7JHP0_9ACTN</name>
<dbReference type="Proteomes" id="UP000242427">
    <property type="component" value="Unassembled WGS sequence"/>
</dbReference>
<feature type="non-terminal residue" evidence="1">
    <location>
        <position position="1"/>
    </location>
</feature>
<proteinExistence type="predicted"/>
<evidence type="ECO:0000313" key="1">
    <source>
        <dbReference type="EMBL" id="PSJ23925.1"/>
    </source>
</evidence>
<keyword evidence="1" id="KW-0547">Nucleotide-binding</keyword>
<protein>
    <submittedName>
        <fullName evidence="1">ATP-binding protein</fullName>
    </submittedName>
</protein>
<dbReference type="AlphaFoldDB" id="A0A9X7JHP0"/>
<comment type="caution">
    <text evidence="1">The sequence shown here is derived from an EMBL/GenBank/DDBJ whole genome shotgun (WGS) entry which is preliminary data.</text>
</comment>
<dbReference type="GO" id="GO:0005524">
    <property type="term" value="F:ATP binding"/>
    <property type="evidence" value="ECO:0007669"/>
    <property type="project" value="UniProtKB-KW"/>
</dbReference>